<dbReference type="Gene3D" id="2.30.42.10">
    <property type="match status" value="1"/>
</dbReference>
<dbReference type="Ensembl" id="ENSCSET00000025707.1">
    <property type="protein sequence ID" value="ENSCSEP00000025370.1"/>
    <property type="gene ID" value="ENSCSEG00000016198.1"/>
</dbReference>
<protein>
    <submittedName>
        <fullName evidence="3">Si:ch211-13f8.1</fullName>
    </submittedName>
</protein>
<dbReference type="OMA" id="QRGRPGM"/>
<evidence type="ECO:0000256" key="1">
    <source>
        <dbReference type="SAM" id="MobiDB-lite"/>
    </source>
</evidence>
<dbReference type="SMART" id="SM00228">
    <property type="entry name" value="PDZ"/>
    <property type="match status" value="1"/>
</dbReference>
<feature type="compositionally biased region" description="Polar residues" evidence="1">
    <location>
        <begin position="746"/>
        <end position="776"/>
    </location>
</feature>
<dbReference type="Proteomes" id="UP000265120">
    <property type="component" value="Chromosome 20"/>
</dbReference>
<dbReference type="InterPro" id="IPR001478">
    <property type="entry name" value="PDZ"/>
</dbReference>
<dbReference type="GO" id="GO:0060341">
    <property type="term" value="P:regulation of cellular localization"/>
    <property type="evidence" value="ECO:0007669"/>
    <property type="project" value="TreeGrafter"/>
</dbReference>
<feature type="compositionally biased region" description="Polar residues" evidence="1">
    <location>
        <begin position="691"/>
        <end position="707"/>
    </location>
</feature>
<feature type="domain" description="PDZ" evidence="2">
    <location>
        <begin position="1032"/>
        <end position="1102"/>
    </location>
</feature>
<dbReference type="InParanoid" id="A0A3P8WL40"/>
<feature type="region of interest" description="Disordered" evidence="1">
    <location>
        <begin position="669"/>
        <end position="724"/>
    </location>
</feature>
<accession>A0A3P8WL40</accession>
<feature type="compositionally biased region" description="Polar residues" evidence="1">
    <location>
        <begin position="597"/>
        <end position="629"/>
    </location>
</feature>
<feature type="region of interest" description="Disordered" evidence="1">
    <location>
        <begin position="473"/>
        <end position="492"/>
    </location>
</feature>
<proteinExistence type="predicted"/>
<feature type="region of interest" description="Disordered" evidence="1">
    <location>
        <begin position="422"/>
        <end position="450"/>
    </location>
</feature>
<dbReference type="GO" id="GO:0005938">
    <property type="term" value="C:cell cortex"/>
    <property type="evidence" value="ECO:0007669"/>
    <property type="project" value="TreeGrafter"/>
</dbReference>
<dbReference type="GO" id="GO:0005634">
    <property type="term" value="C:nucleus"/>
    <property type="evidence" value="ECO:0007669"/>
    <property type="project" value="TreeGrafter"/>
</dbReference>
<sequence length="1120" mass="122250">MHAYGNLDLVFIHRIYLQMSVPEQPMEDERKDTTKPSCPVPTGIPINWSLITGPVPVPESVFLANTNLPPHHTSVHVLQTKVKTVTQRQTRGRDTEVKHPVFLRPKGMGQESFSAPAYQAEAAEILERGDVEVEVDVPGRLDIHSLELHVGENIEEKGSVRCEDLGSAPTGQSCLNEGLSLDRIMSENSSSIKDKVAQPPLPPKLSSSSATISASPSCCSSPSKSPMSNRHWGPPKGFWRVARPETLLLNGIDPDSMPSMLPSKDVTQTGGVMGPKPAKVDNKKDFDVLGNNRAPLKSKPLHRVELDRCAPKEADDGDSAVGLCSSESSESMSLKSTVFLADKKQKLKQDPPTKLREVQHCSKVAREQCGRESSTLNGDVKVDKGVVRGITKDRDTAIITQELEPYLRSLLLNNDGMRVGQRHQQARDLLEPAQPKSLSSSYSDQKSTVEKQCTEFPSTVLEQRPLQMKDVATQTDTDPPHSPQRFASPVEQVDQPKRYGCSNTSVGCTAVSQNDAESRSTDRVRKRERTGILEFRTEETDFTSSCSEKSRIISNTVEKKQEDRSICSETTTVIKEIIVLVKKCQACGSVVREPQTVLSSPLDQESRQLSNTEDLVETSTCSRESSNSAEAGARPKGSLTVTFAGAYVLGEHEETSTGWKSSSFGKLRRRSRKGESRIESGNGPYGPSWAQRRNSGPRNRVNTNRTVSFAPGSPVTLEPGSLASGGVRGAPAHLLPIKSALKSRNRTTAGQSAVQSQTTSNLADQDGSQHASQQDSPEARRDTTPSLMQGTPAASSSVPCNRPSNLRYFRGRFNSDPPGNEPWEVSPDGKGGDLGPECRPLRRGLALSRAEDLRAELLRAEHLKAGGMWDESSDGFRKLDVRPKLFLRRFFSSIGLNGVGRLVKGGRSSSMEQLSILTASKTTSASPSPTRRPQPDIHIQRTPSLQTLHTVLPQAQLRKASSVQSLERRTERTTLLGEVQIPYGLAPSQDPALSCSPQLELHRALSVEDVLASKIVRPVGWITQALPDGSLLLQLIRPPNGPFGFVISRGKGRPDTGVYVEKVVDDGDENPYKGLLGVGDEILEVNGEAVAGLSLDQVTRLMTRKNTASLRLLPTRRIQY</sequence>
<dbReference type="STRING" id="244447.ENSCSEP00000025370"/>
<feature type="compositionally biased region" description="Low complexity" evidence="1">
    <location>
        <begin position="204"/>
        <end position="228"/>
    </location>
</feature>
<evidence type="ECO:0000313" key="4">
    <source>
        <dbReference type="Proteomes" id="UP000265120"/>
    </source>
</evidence>
<dbReference type="AlphaFoldDB" id="A0A3P8WL40"/>
<evidence type="ECO:0000259" key="2">
    <source>
        <dbReference type="PROSITE" id="PS50106"/>
    </source>
</evidence>
<dbReference type="InterPro" id="IPR036034">
    <property type="entry name" value="PDZ_sf"/>
</dbReference>
<feature type="compositionally biased region" description="Polar residues" evidence="1">
    <location>
        <begin position="784"/>
        <end position="804"/>
    </location>
</feature>
<reference evidence="3" key="3">
    <citation type="submission" date="2025-09" db="UniProtKB">
        <authorList>
            <consortium name="Ensembl"/>
        </authorList>
    </citation>
    <scope>IDENTIFICATION</scope>
</reference>
<dbReference type="SUPFAM" id="SSF50156">
    <property type="entry name" value="PDZ domain-like"/>
    <property type="match status" value="1"/>
</dbReference>
<organism evidence="3 4">
    <name type="scientific">Cynoglossus semilaevis</name>
    <name type="common">Tongue sole</name>
    <dbReference type="NCBI Taxonomy" id="244447"/>
    <lineage>
        <taxon>Eukaryota</taxon>
        <taxon>Metazoa</taxon>
        <taxon>Chordata</taxon>
        <taxon>Craniata</taxon>
        <taxon>Vertebrata</taxon>
        <taxon>Euteleostomi</taxon>
        <taxon>Actinopterygii</taxon>
        <taxon>Neopterygii</taxon>
        <taxon>Teleostei</taxon>
        <taxon>Neoteleostei</taxon>
        <taxon>Acanthomorphata</taxon>
        <taxon>Carangaria</taxon>
        <taxon>Pleuronectiformes</taxon>
        <taxon>Pleuronectoidei</taxon>
        <taxon>Cynoglossidae</taxon>
        <taxon>Cynoglossinae</taxon>
        <taxon>Cynoglossus</taxon>
    </lineage>
</organism>
<feature type="region of interest" description="Disordered" evidence="1">
    <location>
        <begin position="597"/>
        <end position="636"/>
    </location>
</feature>
<dbReference type="InterPro" id="IPR051741">
    <property type="entry name" value="PAR6_homolog"/>
</dbReference>
<dbReference type="Pfam" id="PF00595">
    <property type="entry name" value="PDZ"/>
    <property type="match status" value="1"/>
</dbReference>
<keyword evidence="4" id="KW-1185">Reference proteome</keyword>
<dbReference type="GO" id="GO:0016324">
    <property type="term" value="C:apical plasma membrane"/>
    <property type="evidence" value="ECO:0007669"/>
    <property type="project" value="TreeGrafter"/>
</dbReference>
<dbReference type="GO" id="GO:0007163">
    <property type="term" value="P:establishment or maintenance of cell polarity"/>
    <property type="evidence" value="ECO:0007669"/>
    <property type="project" value="TreeGrafter"/>
</dbReference>
<dbReference type="PANTHER" id="PTHR14102:SF15">
    <property type="entry name" value="KIAA1614 ORTHOLOG"/>
    <property type="match status" value="1"/>
</dbReference>
<dbReference type="GO" id="GO:0007098">
    <property type="term" value="P:centrosome cycle"/>
    <property type="evidence" value="ECO:0007669"/>
    <property type="project" value="TreeGrafter"/>
</dbReference>
<feature type="region of interest" description="Disordered" evidence="1">
    <location>
        <begin position="268"/>
        <end position="287"/>
    </location>
</feature>
<reference evidence="3 4" key="1">
    <citation type="journal article" date="2014" name="Nat. Genet.">
        <title>Whole-genome sequence of a flatfish provides insights into ZW sex chromosome evolution and adaptation to a benthic lifestyle.</title>
        <authorList>
            <person name="Chen S."/>
            <person name="Zhang G."/>
            <person name="Shao C."/>
            <person name="Huang Q."/>
            <person name="Liu G."/>
            <person name="Zhang P."/>
            <person name="Song W."/>
            <person name="An N."/>
            <person name="Chalopin D."/>
            <person name="Volff J.N."/>
            <person name="Hong Y."/>
            <person name="Li Q."/>
            <person name="Sha Z."/>
            <person name="Zhou H."/>
            <person name="Xie M."/>
            <person name="Yu Q."/>
            <person name="Liu Y."/>
            <person name="Xiang H."/>
            <person name="Wang N."/>
            <person name="Wu K."/>
            <person name="Yang C."/>
            <person name="Zhou Q."/>
            <person name="Liao X."/>
            <person name="Yang L."/>
            <person name="Hu Q."/>
            <person name="Zhang J."/>
            <person name="Meng L."/>
            <person name="Jin L."/>
            <person name="Tian Y."/>
            <person name="Lian J."/>
            <person name="Yang J."/>
            <person name="Miao G."/>
            <person name="Liu S."/>
            <person name="Liang Z."/>
            <person name="Yan F."/>
            <person name="Li Y."/>
            <person name="Sun B."/>
            <person name="Zhang H."/>
            <person name="Zhang J."/>
            <person name="Zhu Y."/>
            <person name="Du M."/>
            <person name="Zhao Y."/>
            <person name="Schartl M."/>
            <person name="Tang Q."/>
            <person name="Wang J."/>
        </authorList>
    </citation>
    <scope>NUCLEOTIDE SEQUENCE</scope>
</reference>
<feature type="compositionally biased region" description="Low complexity" evidence="1">
    <location>
        <begin position="437"/>
        <end position="446"/>
    </location>
</feature>
<dbReference type="PANTHER" id="PTHR14102">
    <property type="entry name" value="PAR-6-RELATED"/>
    <property type="match status" value="1"/>
</dbReference>
<feature type="region of interest" description="Disordered" evidence="1">
    <location>
        <begin position="744"/>
        <end position="834"/>
    </location>
</feature>
<name>A0A3P8WL40_CYNSE</name>
<reference evidence="3" key="2">
    <citation type="submission" date="2025-08" db="UniProtKB">
        <authorList>
            <consortium name="Ensembl"/>
        </authorList>
    </citation>
    <scope>IDENTIFICATION</scope>
</reference>
<evidence type="ECO:0000313" key="3">
    <source>
        <dbReference type="Ensembl" id="ENSCSEP00000025370.1"/>
    </source>
</evidence>
<feature type="compositionally biased region" description="Basic and acidic residues" evidence="1">
    <location>
        <begin position="278"/>
        <end position="287"/>
    </location>
</feature>
<feature type="region of interest" description="Disordered" evidence="1">
    <location>
        <begin position="191"/>
        <end position="231"/>
    </location>
</feature>
<dbReference type="GeneTree" id="ENSGT00390000013003"/>
<dbReference type="PROSITE" id="PS50106">
    <property type="entry name" value="PDZ"/>
    <property type="match status" value="1"/>
</dbReference>